<dbReference type="Proteomes" id="UP000245771">
    <property type="component" value="Unassembled WGS sequence"/>
</dbReference>
<dbReference type="AlphaFoldDB" id="A0A316VJG3"/>
<comment type="similarity">
    <text evidence="1">Belongs to the class I-like SAM-binding methyltransferase superfamily. RNA methyltransferase RlmE family.</text>
</comment>
<evidence type="ECO:0000313" key="9">
    <source>
        <dbReference type="EMBL" id="PWN37640.1"/>
    </source>
</evidence>
<keyword evidence="3 9" id="KW-0489">Methyltransferase</keyword>
<dbReference type="InterPro" id="IPR015507">
    <property type="entry name" value="rRNA-MeTfrase_E"/>
</dbReference>
<dbReference type="GO" id="GO:0005739">
    <property type="term" value="C:mitochondrion"/>
    <property type="evidence" value="ECO:0007669"/>
    <property type="project" value="TreeGrafter"/>
</dbReference>
<dbReference type="InterPro" id="IPR050082">
    <property type="entry name" value="RNA_methyltr_RlmE"/>
</dbReference>
<dbReference type="FunCoup" id="A0A316VJG3">
    <property type="interactions" value="1207"/>
</dbReference>
<dbReference type="InterPro" id="IPR029063">
    <property type="entry name" value="SAM-dependent_MTases_sf"/>
</dbReference>
<keyword evidence="2" id="KW-0698">rRNA processing</keyword>
<dbReference type="CDD" id="cd02440">
    <property type="entry name" value="AdoMet_MTases"/>
    <property type="match status" value="1"/>
</dbReference>
<keyword evidence="10" id="KW-1185">Reference proteome</keyword>
<dbReference type="Gene3D" id="3.40.50.150">
    <property type="entry name" value="Vaccinia Virus protein VP39"/>
    <property type="match status" value="1"/>
</dbReference>
<evidence type="ECO:0000313" key="10">
    <source>
        <dbReference type="Proteomes" id="UP000245771"/>
    </source>
</evidence>
<evidence type="ECO:0000256" key="3">
    <source>
        <dbReference type="ARBA" id="ARBA00022603"/>
    </source>
</evidence>
<gene>
    <name evidence="9" type="ORF">FA14DRAFT_16989</name>
</gene>
<dbReference type="OrthoDB" id="20105at2759"/>
<reference evidence="9 10" key="1">
    <citation type="journal article" date="2018" name="Mol. Biol. Evol.">
        <title>Broad Genomic Sampling Reveals a Smut Pathogenic Ancestry of the Fungal Clade Ustilaginomycotina.</title>
        <authorList>
            <person name="Kijpornyongpan T."/>
            <person name="Mondo S.J."/>
            <person name="Barry K."/>
            <person name="Sandor L."/>
            <person name="Lee J."/>
            <person name="Lipzen A."/>
            <person name="Pangilinan J."/>
            <person name="LaButti K."/>
            <person name="Hainaut M."/>
            <person name="Henrissat B."/>
            <person name="Grigoriev I.V."/>
            <person name="Spatafora J.W."/>
            <person name="Aime M.C."/>
        </authorList>
    </citation>
    <scope>NUCLEOTIDE SEQUENCE [LARGE SCALE GENOMIC DNA]</scope>
    <source>
        <strain evidence="9 10">MCA 3882</strain>
    </source>
</reference>
<dbReference type="STRING" id="1280837.A0A316VJG3"/>
<evidence type="ECO:0000256" key="1">
    <source>
        <dbReference type="ARBA" id="ARBA00009258"/>
    </source>
</evidence>
<evidence type="ECO:0000256" key="7">
    <source>
        <dbReference type="PIRSR" id="PIRSR005461-1"/>
    </source>
</evidence>
<dbReference type="InterPro" id="IPR002877">
    <property type="entry name" value="RNA_MeTrfase_FtsJ_dom"/>
</dbReference>
<dbReference type="PANTHER" id="PTHR10920">
    <property type="entry name" value="RIBOSOMAL RNA METHYLTRANSFERASE"/>
    <property type="match status" value="1"/>
</dbReference>
<sequence length="239" mass="26750">MWRTAWSIQSTASSSRYLARQKRDPFVKARNTSGNDHGTQYVSRSAFKLEQLNKAYRFLGKGKIVVDLGASPGGWTQVALRAGCEHVFALDLLPLHSSIQQQASRTNARLTALQGDFRSSEIQTKLEEIIGKGGERKVDVIMSDMMANTSGNPIRDSVASLDLIHSAFSFAKSMLKRSDTKSSENDSSVLIMKYFEGPDAQEFKKQYLQPNFSRIVNKKVAASRSESSEMYFICFDLKE</sequence>
<dbReference type="PANTHER" id="PTHR10920:SF18">
    <property type="entry name" value="RRNA METHYLTRANSFERASE 2, MITOCHONDRIAL"/>
    <property type="match status" value="1"/>
</dbReference>
<evidence type="ECO:0000256" key="2">
    <source>
        <dbReference type="ARBA" id="ARBA00022552"/>
    </source>
</evidence>
<feature type="domain" description="Ribosomal RNA methyltransferase FtsJ" evidence="8">
    <location>
        <begin position="41"/>
        <end position="236"/>
    </location>
</feature>
<keyword evidence="5 7" id="KW-0949">S-adenosyl-L-methionine</keyword>
<dbReference type="InParanoid" id="A0A316VJG3"/>
<dbReference type="SUPFAM" id="SSF53335">
    <property type="entry name" value="S-adenosyl-L-methionine-dependent methyltransferases"/>
    <property type="match status" value="1"/>
</dbReference>
<name>A0A316VJG3_9BASI</name>
<dbReference type="PIRSF" id="PIRSF005461">
    <property type="entry name" value="23S_rRNA_mtase"/>
    <property type="match status" value="1"/>
</dbReference>
<dbReference type="GeneID" id="37022023"/>
<keyword evidence="4 9" id="KW-0808">Transferase</keyword>
<evidence type="ECO:0000256" key="4">
    <source>
        <dbReference type="ARBA" id="ARBA00022679"/>
    </source>
</evidence>
<accession>A0A316VJG3</accession>
<proteinExistence type="inferred from homology"/>
<evidence type="ECO:0000256" key="6">
    <source>
        <dbReference type="ARBA" id="ARBA00041184"/>
    </source>
</evidence>
<organism evidence="9 10">
    <name type="scientific">Meira miltonrushii</name>
    <dbReference type="NCBI Taxonomy" id="1280837"/>
    <lineage>
        <taxon>Eukaryota</taxon>
        <taxon>Fungi</taxon>
        <taxon>Dikarya</taxon>
        <taxon>Basidiomycota</taxon>
        <taxon>Ustilaginomycotina</taxon>
        <taxon>Exobasidiomycetes</taxon>
        <taxon>Exobasidiales</taxon>
        <taxon>Brachybasidiaceae</taxon>
        <taxon>Meira</taxon>
    </lineage>
</organism>
<evidence type="ECO:0000259" key="8">
    <source>
        <dbReference type="Pfam" id="PF01728"/>
    </source>
</evidence>
<dbReference type="GO" id="GO:0008650">
    <property type="term" value="F:rRNA (uridine-2'-O-)-methyltransferase activity"/>
    <property type="evidence" value="ECO:0007669"/>
    <property type="project" value="TreeGrafter"/>
</dbReference>
<protein>
    <recommendedName>
        <fullName evidence="6">rRNA methyltransferase 2, mitochondrial</fullName>
    </recommendedName>
</protein>
<dbReference type="RefSeq" id="XP_025357942.1">
    <property type="nucleotide sequence ID" value="XM_025500242.1"/>
</dbReference>
<dbReference type="Pfam" id="PF01728">
    <property type="entry name" value="FtsJ"/>
    <property type="match status" value="1"/>
</dbReference>
<dbReference type="EMBL" id="KZ819602">
    <property type="protein sequence ID" value="PWN37640.1"/>
    <property type="molecule type" value="Genomic_DNA"/>
</dbReference>
<feature type="active site" description="Proton acceptor" evidence="7">
    <location>
        <position position="193"/>
    </location>
</feature>
<evidence type="ECO:0000256" key="5">
    <source>
        <dbReference type="ARBA" id="ARBA00022691"/>
    </source>
</evidence>